<evidence type="ECO:0000313" key="10">
    <source>
        <dbReference type="Proteomes" id="UP000273143"/>
    </source>
</evidence>
<organism evidence="9 10">
    <name type="scientific">Entomomonas moraniae</name>
    <dbReference type="NCBI Taxonomy" id="2213226"/>
    <lineage>
        <taxon>Bacteria</taxon>
        <taxon>Pseudomonadati</taxon>
        <taxon>Pseudomonadota</taxon>
        <taxon>Gammaproteobacteria</taxon>
        <taxon>Pseudomonadales</taxon>
        <taxon>Pseudomonadaceae</taxon>
        <taxon>Entomomonas</taxon>
    </lineage>
</organism>
<dbReference type="FunFam" id="2.30.38.10:FF:000003">
    <property type="entry name" value="Vibriobactin-specific 2,3-dihydroxybenzoate-AMP ligase"/>
    <property type="match status" value="1"/>
</dbReference>
<comment type="catalytic activity">
    <reaction evidence="3">
        <text>salicylate + holo-[ACP] + ATP = salicyl-[ACP] + AMP + diphosphate</text>
        <dbReference type="Rhea" id="RHEA:61648"/>
        <dbReference type="Rhea" id="RHEA-COMP:9685"/>
        <dbReference type="Rhea" id="RHEA-COMP:19022"/>
        <dbReference type="ChEBI" id="CHEBI:30616"/>
        <dbReference type="ChEBI" id="CHEBI:30762"/>
        <dbReference type="ChEBI" id="CHEBI:33019"/>
        <dbReference type="ChEBI" id="CHEBI:64479"/>
        <dbReference type="ChEBI" id="CHEBI:86464"/>
        <dbReference type="ChEBI" id="CHEBI:456215"/>
        <dbReference type="EC" id="6.2.1.61"/>
    </reaction>
    <physiologicalReaction direction="left-to-right" evidence="3">
        <dbReference type="Rhea" id="RHEA:61649"/>
    </physiologicalReaction>
</comment>
<dbReference type="Gene3D" id="2.30.38.10">
    <property type="entry name" value="Luciferase, Domain 3"/>
    <property type="match status" value="1"/>
</dbReference>
<dbReference type="NCBIfam" id="TIGR03494">
    <property type="entry name" value="salicyl_syn"/>
    <property type="match status" value="1"/>
</dbReference>
<dbReference type="InterPro" id="IPR005801">
    <property type="entry name" value="ADC_synthase"/>
</dbReference>
<dbReference type="InterPro" id="IPR025110">
    <property type="entry name" value="AMP-bd_C"/>
</dbReference>
<keyword evidence="10" id="KW-1185">Reference proteome</keyword>
<dbReference type="SUPFAM" id="SSF56322">
    <property type="entry name" value="ADC synthase"/>
    <property type="match status" value="1"/>
</dbReference>
<dbReference type="InterPro" id="IPR045851">
    <property type="entry name" value="AMP-bd_C_sf"/>
</dbReference>
<evidence type="ECO:0000256" key="1">
    <source>
        <dbReference type="ARBA" id="ARBA00004924"/>
    </source>
</evidence>
<dbReference type="KEGG" id="emo:DM558_05650"/>
<dbReference type="RefSeq" id="WP_127162537.1">
    <property type="nucleotide sequence ID" value="NZ_CP029822.1"/>
</dbReference>
<dbReference type="InterPro" id="IPR019996">
    <property type="entry name" value="Salicylate_synthase"/>
</dbReference>
<gene>
    <name evidence="9" type="ORF">DM558_05650</name>
</gene>
<evidence type="ECO:0000256" key="2">
    <source>
        <dbReference type="ARBA" id="ARBA00022598"/>
    </source>
</evidence>
<dbReference type="GO" id="GO:0008909">
    <property type="term" value="F:isochorismate synthase activity"/>
    <property type="evidence" value="ECO:0007669"/>
    <property type="project" value="InterPro"/>
</dbReference>
<dbReference type="Gene3D" id="3.40.50.980">
    <property type="match status" value="2"/>
</dbReference>
<keyword evidence="2" id="KW-0436">Ligase</keyword>
<dbReference type="InterPro" id="IPR020845">
    <property type="entry name" value="AMP-binding_CS"/>
</dbReference>
<dbReference type="Proteomes" id="UP000273143">
    <property type="component" value="Chromosome"/>
</dbReference>
<evidence type="ECO:0000256" key="5">
    <source>
        <dbReference type="ARBA" id="ARBA00077773"/>
    </source>
</evidence>
<evidence type="ECO:0000259" key="6">
    <source>
        <dbReference type="Pfam" id="PF00425"/>
    </source>
</evidence>
<dbReference type="Pfam" id="PF13193">
    <property type="entry name" value="AMP-binding_C"/>
    <property type="match status" value="1"/>
</dbReference>
<comment type="pathway">
    <text evidence="1">Siderophore biosynthesis.</text>
</comment>
<evidence type="ECO:0000313" key="9">
    <source>
        <dbReference type="EMBL" id="AZS50289.1"/>
    </source>
</evidence>
<dbReference type="Gene3D" id="3.60.120.10">
    <property type="entry name" value="Anthranilate synthase"/>
    <property type="match status" value="1"/>
</dbReference>
<dbReference type="InterPro" id="IPR019999">
    <property type="entry name" value="Anth_synth_I-like"/>
</dbReference>
<reference evidence="10" key="1">
    <citation type="submission" date="2018-06" db="EMBL/GenBank/DDBJ databases">
        <title>Complete genome of Pseudomonas insecticola strain QZS01.</title>
        <authorList>
            <person name="Wang J."/>
            <person name="Su Q."/>
        </authorList>
    </citation>
    <scope>NUCLEOTIDE SEQUENCE [LARGE SCALE GENOMIC DNA]</scope>
    <source>
        <strain evidence="10">QZS01</strain>
    </source>
</reference>
<dbReference type="EC" id="6.2.1.61" evidence="4"/>
<dbReference type="PANTHER" id="PTHR43767">
    <property type="entry name" value="LONG-CHAIN-FATTY-ACID--COA LIGASE"/>
    <property type="match status" value="1"/>
</dbReference>
<dbReference type="Pfam" id="PF00425">
    <property type="entry name" value="Chorismate_bind"/>
    <property type="match status" value="1"/>
</dbReference>
<evidence type="ECO:0000259" key="7">
    <source>
        <dbReference type="Pfam" id="PF00501"/>
    </source>
</evidence>
<dbReference type="Pfam" id="PF00501">
    <property type="entry name" value="AMP-binding"/>
    <property type="match status" value="1"/>
</dbReference>
<evidence type="ECO:0000256" key="4">
    <source>
        <dbReference type="ARBA" id="ARBA00066647"/>
    </source>
</evidence>
<dbReference type="Gene3D" id="3.30.300.30">
    <property type="match status" value="1"/>
</dbReference>
<feature type="domain" description="Chorismate-utilising enzyme C-terminal" evidence="6">
    <location>
        <begin position="721"/>
        <end position="974"/>
    </location>
</feature>
<dbReference type="EMBL" id="CP029822">
    <property type="protein sequence ID" value="AZS50289.1"/>
    <property type="molecule type" value="Genomic_DNA"/>
</dbReference>
<evidence type="ECO:0000256" key="3">
    <source>
        <dbReference type="ARBA" id="ARBA00050154"/>
    </source>
</evidence>
<name>A0A3Q9JIF8_9GAMM</name>
<dbReference type="PROSITE" id="PS00455">
    <property type="entry name" value="AMP_BINDING"/>
    <property type="match status" value="1"/>
</dbReference>
<dbReference type="PANTHER" id="PTHR43767:SF1">
    <property type="entry name" value="NONRIBOSOMAL PEPTIDE SYNTHASE PES1 (EUROFUNG)-RELATED"/>
    <property type="match status" value="1"/>
</dbReference>
<dbReference type="InterPro" id="IPR015890">
    <property type="entry name" value="Chorismate_C"/>
</dbReference>
<feature type="domain" description="AMP-dependent synthetase/ligase" evidence="7">
    <location>
        <begin position="34"/>
        <end position="396"/>
    </location>
</feature>
<feature type="domain" description="AMP-binding enzyme C-terminal" evidence="8">
    <location>
        <begin position="447"/>
        <end position="522"/>
    </location>
</feature>
<dbReference type="InterPro" id="IPR000873">
    <property type="entry name" value="AMP-dep_synth/lig_dom"/>
</dbReference>
<dbReference type="PRINTS" id="PR00095">
    <property type="entry name" value="ANTSNTHASEI"/>
</dbReference>
<proteinExistence type="predicted"/>
<dbReference type="GO" id="GO:0016833">
    <property type="term" value="F:oxo-acid-lyase activity"/>
    <property type="evidence" value="ECO:0007669"/>
    <property type="project" value="InterPro"/>
</dbReference>
<protein>
    <recommendedName>
        <fullName evidence="4">salicylate--[aryl-carrier protein] ligase</fullName>
        <ecNumber evidence="4">6.2.1.61</ecNumber>
    </recommendedName>
    <alternativeName>
        <fullName evidence="5">Salicylate--[aryl-carrier protein] ligase</fullName>
    </alternativeName>
</protein>
<accession>A0A3Q9JIF8</accession>
<sequence length="995" mass="110898">MTQPLEVKTWNAEQQKQYLALGYWHRLSLSTELTNWCKQYANNTAIITGDKKITYQALNQQVELLAAGFYQLGVKPKDRVLLQLPNCIGFITSLFALLRLGALPILAMPSQRQQDIHALCELAEPTLYIVPNKFLGTDYQPLVDNITSSFPAIQVIHIDTEQDPEIALASYHSSQPYEVTEAYYLDPAILLLSGGTTGTPKLIPRTHADYCYNARTMAEICQIDGNSVYLNVLPIAHNFSLSCPGLLGVLSKGGSIVLSKTTSFDEAFTLIEQHKVTITAVVPPLAQLWANAREWDDTDISSLQLIQVGGSRLEASIARQIKQAMQCQLQQVFGTAEGLICCTRLDDSDEVIFNTQGRPISPHDQVLIVDEHDQPVVAGATGEMITKGPYTIHGYYRAAEHNKTSFTKDNFYRMGDLVRLTPEGNVIVEGRIKEQINRAGEKIAAAEIEQKLIDHSQIESCAVVAVKDSRLGERTCAFIITDNKQITLTDIRDFLKQQGIALYKLPDQLEHIASWPLTSVGKIDKRRLSIIGEQQMKINQSQNYFEKTINIKNQPLDIAVALINANLNEQYAVYEHNGEWSVGLDKAAQLFVYADKTILHYDGQQQQWNEPEIIDNINAALTTLPIANWRAYGASKFELAHIFHDPDYLTSNDEIVLQLFIPEQEARFTQGQALLRSLSEQGLSQLTAIVENIDKQNYQSNDAKNTFADSETTIRETDAALYKEKVAAAVNEIKTGQYQKIILSRKVPIPADIDLIASYQLGRKNNTPARSFAINFNDLHLIGFSPETVVEVNHQGIVTTQPLAGTRALIKDDPEQSDRLYNELINDTKEIAEHALSVKLAFEELEPVCEQQTVTVPEFMTVSKRGTVQHLASRVKGKLKPNLTAWHAFKSLFPAVTASGIPKREALAAIRQHEASKRGSYSGSVMIVDSNGSLDAALVLRSLYHQNGQVWLQAGAGIIDQSQPERELEETIEKLSCISRYLVIKEQQIMTGTEG</sequence>
<dbReference type="AlphaFoldDB" id="A0A3Q9JIF8"/>
<dbReference type="GO" id="GO:0016878">
    <property type="term" value="F:acid-thiol ligase activity"/>
    <property type="evidence" value="ECO:0007669"/>
    <property type="project" value="UniProtKB-ARBA"/>
</dbReference>
<evidence type="ECO:0000259" key="8">
    <source>
        <dbReference type="Pfam" id="PF13193"/>
    </source>
</evidence>
<dbReference type="SUPFAM" id="SSF56801">
    <property type="entry name" value="Acetyl-CoA synthetase-like"/>
    <property type="match status" value="1"/>
</dbReference>
<dbReference type="InterPro" id="IPR050237">
    <property type="entry name" value="ATP-dep_AMP-bd_enzyme"/>
</dbReference>